<dbReference type="GeneID" id="63844468"/>
<feature type="compositionally biased region" description="Polar residues" evidence="1">
    <location>
        <begin position="27"/>
        <end position="39"/>
    </location>
</feature>
<keyword evidence="3" id="KW-1185">Reference proteome</keyword>
<proteinExistence type="predicted"/>
<dbReference type="RefSeq" id="XP_040782752.1">
    <property type="nucleotide sequence ID" value="XM_040927216.1"/>
</dbReference>
<reference evidence="2" key="1">
    <citation type="submission" date="2020-01" db="EMBL/GenBank/DDBJ databases">
        <authorList>
            <consortium name="DOE Joint Genome Institute"/>
            <person name="Haridas S."/>
            <person name="Albert R."/>
            <person name="Binder M."/>
            <person name="Bloem J."/>
            <person name="Labutti K."/>
            <person name="Salamov A."/>
            <person name="Andreopoulos B."/>
            <person name="Baker S.E."/>
            <person name="Barry K."/>
            <person name="Bills G."/>
            <person name="Bluhm B.H."/>
            <person name="Cannon C."/>
            <person name="Castanera R."/>
            <person name="Culley D.E."/>
            <person name="Daum C."/>
            <person name="Ezra D."/>
            <person name="Gonzalez J.B."/>
            <person name="Henrissat B."/>
            <person name="Kuo A."/>
            <person name="Liang C."/>
            <person name="Lipzen A."/>
            <person name="Lutzoni F."/>
            <person name="Magnuson J."/>
            <person name="Mondo S."/>
            <person name="Nolan M."/>
            <person name="Ohm R."/>
            <person name="Pangilinan J."/>
            <person name="Park H.-J."/>
            <person name="Ramirez L."/>
            <person name="Alfaro M."/>
            <person name="Sun H."/>
            <person name="Tritt A."/>
            <person name="Yoshinaga Y."/>
            <person name="Zwiers L.-H."/>
            <person name="Turgeon B.G."/>
            <person name="Goodwin S.B."/>
            <person name="Spatafora J.W."/>
            <person name="Crous P.W."/>
            <person name="Grigoriev I.V."/>
        </authorList>
    </citation>
    <scope>NUCLEOTIDE SEQUENCE</scope>
    <source>
        <strain evidence="2">CBS 394.84</strain>
    </source>
</reference>
<comment type="caution">
    <text evidence="2">The sequence shown here is derived from an EMBL/GenBank/DDBJ whole genome shotgun (WGS) entry which is preliminary data.</text>
</comment>
<dbReference type="Proteomes" id="UP000800039">
    <property type="component" value="Unassembled WGS sequence"/>
</dbReference>
<feature type="region of interest" description="Disordered" evidence="1">
    <location>
        <begin position="27"/>
        <end position="65"/>
    </location>
</feature>
<name>A0A9P4G7J8_9PLEO</name>
<evidence type="ECO:0000313" key="3">
    <source>
        <dbReference type="Proteomes" id="UP000800039"/>
    </source>
</evidence>
<dbReference type="EMBL" id="ML976620">
    <property type="protein sequence ID" value="KAF1840189.1"/>
    <property type="molecule type" value="Genomic_DNA"/>
</dbReference>
<accession>A0A9P4G7J8</accession>
<sequence length="93" mass="9934">MVPAPLPVGFRIAPPVLAPAPVFSPAQSQLVPSQHQRSVSAPPGPCFPHNNNPPEAADAKQEGESVSELSAFQHWLSLFPESTIPMPFREALS</sequence>
<gene>
    <name evidence="2" type="ORF">K460DRAFT_204548</name>
</gene>
<evidence type="ECO:0000256" key="1">
    <source>
        <dbReference type="SAM" id="MobiDB-lite"/>
    </source>
</evidence>
<dbReference type="AlphaFoldDB" id="A0A9P4G7J8"/>
<evidence type="ECO:0000313" key="2">
    <source>
        <dbReference type="EMBL" id="KAF1840189.1"/>
    </source>
</evidence>
<organism evidence="2 3">
    <name type="scientific">Cucurbitaria berberidis CBS 394.84</name>
    <dbReference type="NCBI Taxonomy" id="1168544"/>
    <lineage>
        <taxon>Eukaryota</taxon>
        <taxon>Fungi</taxon>
        <taxon>Dikarya</taxon>
        <taxon>Ascomycota</taxon>
        <taxon>Pezizomycotina</taxon>
        <taxon>Dothideomycetes</taxon>
        <taxon>Pleosporomycetidae</taxon>
        <taxon>Pleosporales</taxon>
        <taxon>Pleosporineae</taxon>
        <taxon>Cucurbitariaceae</taxon>
        <taxon>Cucurbitaria</taxon>
    </lineage>
</organism>
<protein>
    <submittedName>
        <fullName evidence="2">Uncharacterized protein</fullName>
    </submittedName>
</protein>